<keyword evidence="4" id="KW-0479">Metal-binding</keyword>
<evidence type="ECO:0000313" key="11">
    <source>
        <dbReference type="Proteomes" id="UP001152622"/>
    </source>
</evidence>
<dbReference type="PANTHER" id="PTHR21472">
    <property type="entry name" value="ENDONUCLEASE DOMAIN-CONTAINING 1 PROTEIN ENDOD1"/>
    <property type="match status" value="1"/>
</dbReference>
<organism evidence="10 11">
    <name type="scientific">Synaphobranchus kaupii</name>
    <name type="common">Kaup's arrowtooth eel</name>
    <dbReference type="NCBI Taxonomy" id="118154"/>
    <lineage>
        <taxon>Eukaryota</taxon>
        <taxon>Metazoa</taxon>
        <taxon>Chordata</taxon>
        <taxon>Craniata</taxon>
        <taxon>Vertebrata</taxon>
        <taxon>Euteleostomi</taxon>
        <taxon>Actinopterygii</taxon>
        <taxon>Neopterygii</taxon>
        <taxon>Teleostei</taxon>
        <taxon>Anguilliformes</taxon>
        <taxon>Synaphobranchidae</taxon>
        <taxon>Synaphobranchus</taxon>
    </lineage>
</organism>
<evidence type="ECO:0000256" key="1">
    <source>
        <dbReference type="ARBA" id="ARBA00001946"/>
    </source>
</evidence>
<reference evidence="10" key="1">
    <citation type="journal article" date="2023" name="Science">
        <title>Genome structures resolve the early diversification of teleost fishes.</title>
        <authorList>
            <person name="Parey E."/>
            <person name="Louis A."/>
            <person name="Montfort J."/>
            <person name="Bouchez O."/>
            <person name="Roques C."/>
            <person name="Iampietro C."/>
            <person name="Lluch J."/>
            <person name="Castinel A."/>
            <person name="Donnadieu C."/>
            <person name="Desvignes T."/>
            <person name="Floi Bucao C."/>
            <person name="Jouanno E."/>
            <person name="Wen M."/>
            <person name="Mejri S."/>
            <person name="Dirks R."/>
            <person name="Jansen H."/>
            <person name="Henkel C."/>
            <person name="Chen W.J."/>
            <person name="Zahm M."/>
            <person name="Cabau C."/>
            <person name="Klopp C."/>
            <person name="Thompson A.W."/>
            <person name="Robinson-Rechavi M."/>
            <person name="Braasch I."/>
            <person name="Lecointre G."/>
            <person name="Bobe J."/>
            <person name="Postlethwait J.H."/>
            <person name="Berthelot C."/>
            <person name="Roest Crollius H."/>
            <person name="Guiguen Y."/>
        </authorList>
    </citation>
    <scope>NUCLEOTIDE SEQUENCE</scope>
    <source>
        <strain evidence="10">WJC10195</strain>
    </source>
</reference>
<keyword evidence="6" id="KW-0460">Magnesium</keyword>
<keyword evidence="5" id="KW-0378">Hydrolase</keyword>
<keyword evidence="5" id="KW-0255">Endonuclease</keyword>
<comment type="caution">
    <text evidence="10">The sequence shown here is derived from an EMBL/GenBank/DDBJ whole genome shotgun (WGS) entry which is preliminary data.</text>
</comment>
<dbReference type="PANTHER" id="PTHR21472:SF26">
    <property type="entry name" value="ENDONUCLEASE DOMAIN CONTAINING 1"/>
    <property type="match status" value="1"/>
</dbReference>
<comment type="similarity">
    <text evidence="2">Belongs to the DNA/RNA non-specific endonuclease family.</text>
</comment>
<evidence type="ECO:0000256" key="2">
    <source>
        <dbReference type="ARBA" id="ARBA00010052"/>
    </source>
</evidence>
<dbReference type="InterPro" id="IPR020821">
    <property type="entry name" value="ENPP1-3/EXOG-like_nuc-like"/>
</dbReference>
<feature type="chain" id="PRO_5040344799" evidence="7">
    <location>
        <begin position="21"/>
        <end position="281"/>
    </location>
</feature>
<dbReference type="SMART" id="SM00892">
    <property type="entry name" value="Endonuclease_NS"/>
    <property type="match status" value="1"/>
</dbReference>
<evidence type="ECO:0000256" key="6">
    <source>
        <dbReference type="ARBA" id="ARBA00022842"/>
    </source>
</evidence>
<dbReference type="GO" id="GO:0046872">
    <property type="term" value="F:metal ion binding"/>
    <property type="evidence" value="ECO:0007669"/>
    <property type="project" value="UniProtKB-KW"/>
</dbReference>
<dbReference type="Proteomes" id="UP001152622">
    <property type="component" value="Chromosome 3"/>
</dbReference>
<name>A0A9Q1J6G5_SYNKA</name>
<evidence type="ECO:0000313" key="10">
    <source>
        <dbReference type="EMBL" id="KAJ8369048.1"/>
    </source>
</evidence>
<protein>
    <submittedName>
        <fullName evidence="10">Uncharacterized protein</fullName>
    </submittedName>
</protein>
<gene>
    <name evidence="10" type="ORF">SKAU_G00090760</name>
</gene>
<evidence type="ECO:0000256" key="4">
    <source>
        <dbReference type="ARBA" id="ARBA00022723"/>
    </source>
</evidence>
<evidence type="ECO:0000259" key="8">
    <source>
        <dbReference type="SMART" id="SM00477"/>
    </source>
</evidence>
<dbReference type="InterPro" id="IPR039015">
    <property type="entry name" value="ENDOD1"/>
</dbReference>
<keyword evidence="11" id="KW-1185">Reference proteome</keyword>
<evidence type="ECO:0000259" key="9">
    <source>
        <dbReference type="SMART" id="SM00892"/>
    </source>
</evidence>
<dbReference type="GO" id="GO:0004519">
    <property type="term" value="F:endonuclease activity"/>
    <property type="evidence" value="ECO:0007669"/>
    <property type="project" value="UniProtKB-KW"/>
</dbReference>
<dbReference type="InterPro" id="IPR044925">
    <property type="entry name" value="His-Me_finger_sf"/>
</dbReference>
<dbReference type="InterPro" id="IPR018524">
    <property type="entry name" value="DNA/RNA_endonuclease_AS"/>
</dbReference>
<dbReference type="InterPro" id="IPR001604">
    <property type="entry name" value="Endo_G_ENPP1-like_dom"/>
</dbReference>
<evidence type="ECO:0000256" key="5">
    <source>
        <dbReference type="ARBA" id="ARBA00022759"/>
    </source>
</evidence>
<comment type="cofactor">
    <cofactor evidence="1">
        <name>Mg(2+)</name>
        <dbReference type="ChEBI" id="CHEBI:18420"/>
    </cofactor>
</comment>
<accession>A0A9Q1J6G5</accession>
<dbReference type="SMART" id="SM00477">
    <property type="entry name" value="NUC"/>
    <property type="match status" value="1"/>
</dbReference>
<feature type="domain" description="ENPP1-3/EXOG-like endonuclease/phosphodiesterase" evidence="8">
    <location>
        <begin position="61"/>
        <end position="269"/>
    </location>
</feature>
<dbReference type="InterPro" id="IPR044929">
    <property type="entry name" value="DNA/RNA_non-sp_Endonuclease_sf"/>
</dbReference>
<feature type="domain" description="DNA/RNA non-specific endonuclease/pyrophosphatase/phosphodiesterase" evidence="9">
    <location>
        <begin position="60"/>
        <end position="269"/>
    </location>
</feature>
<keyword evidence="3" id="KW-0540">Nuclease</keyword>
<evidence type="ECO:0000256" key="3">
    <source>
        <dbReference type="ARBA" id="ARBA00022722"/>
    </source>
</evidence>
<dbReference type="GO" id="GO:0016787">
    <property type="term" value="F:hydrolase activity"/>
    <property type="evidence" value="ECO:0007669"/>
    <property type="project" value="InterPro"/>
</dbReference>
<dbReference type="SUPFAM" id="SSF54060">
    <property type="entry name" value="His-Me finger endonucleases"/>
    <property type="match status" value="1"/>
</dbReference>
<dbReference type="AlphaFoldDB" id="A0A9Q1J6G5"/>
<proteinExistence type="inferred from homology"/>
<dbReference type="GO" id="GO:0003676">
    <property type="term" value="F:nucleic acid binding"/>
    <property type="evidence" value="ECO:0007669"/>
    <property type="project" value="InterPro"/>
</dbReference>
<dbReference type="Pfam" id="PF01223">
    <property type="entry name" value="Endonuclease_NS"/>
    <property type="match status" value="1"/>
</dbReference>
<sequence>MQALAALCFLVLAHLPHLRGDVVGSFQDVPQCLDFFHKGTVPKWGEATPGAARLCQRFHNSYHFATLYDTHHRIAVYSAYRFQTSNGGGREKRWFVEPQLVDLSWGADMKDGYWLGQDHPGVYLGERQALNEDYTHSGYDRGHLNPNGHHPVPSRNATFTLTNVVPQNPKLNQNAWRIYESQLTDLFNARCAQAYVLVGAIPSTDNWIVKNNVKRVNIPDYLWNAYCCLDNNGRPIHSGGATALNTEQNRVDRRTLADLKRFLSQYTNSPEGELFLNNCEA</sequence>
<dbReference type="PROSITE" id="PS01070">
    <property type="entry name" value="NUCLEASE_NON_SPEC"/>
    <property type="match status" value="1"/>
</dbReference>
<feature type="signal peptide" evidence="7">
    <location>
        <begin position="1"/>
        <end position="20"/>
    </location>
</feature>
<dbReference type="Gene3D" id="3.40.570.10">
    <property type="entry name" value="Extracellular Endonuclease, subunit A"/>
    <property type="match status" value="1"/>
</dbReference>
<keyword evidence="7" id="KW-0732">Signal</keyword>
<dbReference type="OrthoDB" id="8572289at2759"/>
<dbReference type="EMBL" id="JAINUF010000003">
    <property type="protein sequence ID" value="KAJ8369048.1"/>
    <property type="molecule type" value="Genomic_DNA"/>
</dbReference>
<evidence type="ECO:0000256" key="7">
    <source>
        <dbReference type="SAM" id="SignalP"/>
    </source>
</evidence>